<dbReference type="Pfam" id="PF04168">
    <property type="entry name" value="Alpha-E"/>
    <property type="match status" value="1"/>
</dbReference>
<organism evidence="3 4">
    <name type="scientific">Methylocella silvestris (strain DSM 15510 / CIP 108128 / LMG 27833 / NCIMB 13906 / BL2)</name>
    <dbReference type="NCBI Taxonomy" id="395965"/>
    <lineage>
        <taxon>Bacteria</taxon>
        <taxon>Pseudomonadati</taxon>
        <taxon>Pseudomonadota</taxon>
        <taxon>Alphaproteobacteria</taxon>
        <taxon>Hyphomicrobiales</taxon>
        <taxon>Beijerinckiaceae</taxon>
        <taxon>Methylocella</taxon>
    </lineage>
</organism>
<dbReference type="Gene3D" id="3.40.50.11290">
    <property type="match status" value="1"/>
</dbReference>
<dbReference type="InterPro" id="IPR025841">
    <property type="entry name" value="CP_ATPgrasp_2"/>
</dbReference>
<dbReference type="eggNOG" id="COG2307">
    <property type="taxonomic scope" value="Bacteria"/>
</dbReference>
<protein>
    <submittedName>
        <fullName evidence="3">Uncharacterized protein</fullName>
    </submittedName>
</protein>
<dbReference type="EMBL" id="CP001280">
    <property type="protein sequence ID" value="ACK52562.1"/>
    <property type="molecule type" value="Genomic_DNA"/>
</dbReference>
<dbReference type="InterPro" id="IPR007296">
    <property type="entry name" value="DUF403"/>
</dbReference>
<gene>
    <name evidence="3" type="ordered locus">Msil_3678</name>
</gene>
<dbReference type="OrthoDB" id="9804079at2"/>
<dbReference type="eggNOG" id="COG2308">
    <property type="taxonomic scope" value="Bacteria"/>
</dbReference>
<dbReference type="PANTHER" id="PTHR34595:SF2">
    <property type="entry name" value="BLR2978 PROTEIN"/>
    <property type="match status" value="1"/>
</dbReference>
<dbReference type="Pfam" id="PF14403">
    <property type="entry name" value="CP_ATPgrasp_2"/>
    <property type="match status" value="1"/>
</dbReference>
<feature type="domain" description="Circularly permuted ATP-grasp type 2" evidence="2">
    <location>
        <begin position="97"/>
        <end position="475"/>
    </location>
</feature>
<dbReference type="STRING" id="395965.Msil_3678"/>
<dbReference type="Proteomes" id="UP000002257">
    <property type="component" value="Chromosome"/>
</dbReference>
<feature type="domain" description="DUF403" evidence="1">
    <location>
        <begin position="524"/>
        <end position="823"/>
    </location>
</feature>
<dbReference type="AlphaFoldDB" id="B8EJ70"/>
<evidence type="ECO:0000259" key="1">
    <source>
        <dbReference type="Pfam" id="PF04168"/>
    </source>
</evidence>
<dbReference type="PANTHER" id="PTHR34595">
    <property type="entry name" value="BLR5612 PROTEIN"/>
    <property type="match status" value="1"/>
</dbReference>
<evidence type="ECO:0000259" key="2">
    <source>
        <dbReference type="Pfam" id="PF14403"/>
    </source>
</evidence>
<proteinExistence type="predicted"/>
<dbReference type="InterPro" id="IPR051680">
    <property type="entry name" value="ATP-dep_Glu-Cys_Ligase-2"/>
</dbReference>
<accession>B8EJ70</accession>
<dbReference type="HOGENOM" id="CLU_013951_0_0_5"/>
<sequence length="839" mass="92525">MSISDAPTNTQETTAAERLTAMIAGYKPLPGIPDEFIGADGRPRDYWLRYLNSLTGLGEDDIGRRFAAADRHIRDVGVSYRSYGDTRERTWPLSHLPLLIEATEWDQIARGVEQRAELLERIIADIYGPGELITAGDLPAAVVASSADFLHPLHGVTPPGGKFLHFIAVDLGRGPDGRWWVLGDRAQAPSGAGYSLANRLVLSRAFPALYRDMNVERLAPFFQAFRYGLTALSERSDPRICLWTPGPLNETYFEQAYLARYLGFILVEGGDLTVRDGKVHVRTIAGLKRADVIWRRIDGDFADPLELNSQSRLGVAGLVDALRENGVVLANALGSGVLEGPAMLSFIPKLCRKLLGEDLLLPNIATWWCGQQKERASVIEDLDDLAIAGAFGNPVLRFPQNQPVIAGLLNADEKTRLIAAIKERGIDYVGQEVVNLSTTPVWNEDRLTPRPFVLRVYAARTAKGWSIMPGGFCRISDRADARAVSMGAGVQSADVWVLADKPVEMITLLPTNETARIRRLMGNLPSRAADNLFWLGRYLERVEATLRLIRCLAGRMINIDAETGLAGWTIKKVTGLLVAWHAAPKAAARDLLKLCGIALHSETDYGSALSLVRDARRAASVIRERLSPDTLRLIDELHQSIGENRKPVLSEADAYEQADAALRTIAALSGLAQENMNRGAGWRLFDIGRRLERAINSCRFARQFSGANAPADDLEVLLDLADSQITYRSRYLMGVELNTVRDMVVLDPFNPRSVAFQLERLGEHLENLPVLSDDGMLEKPRRQIIKIAAEVTTAVAADLDTDLILSFEKRLLELAEAVAARYFLQGPHNARADRWSGLA</sequence>
<dbReference type="KEGG" id="msl:Msil_3678"/>
<keyword evidence="4" id="KW-1185">Reference proteome</keyword>
<evidence type="ECO:0000313" key="3">
    <source>
        <dbReference type="EMBL" id="ACK52562.1"/>
    </source>
</evidence>
<reference evidence="3 4" key="1">
    <citation type="journal article" date="2010" name="J. Bacteriol.">
        <title>Complete genome sequence of the aerobic facultative methanotroph Methylocella silvestris BL2.</title>
        <authorList>
            <person name="Chen Y."/>
            <person name="Crombie A."/>
            <person name="Rahman M.T."/>
            <person name="Dedysh S.N."/>
            <person name="Liesack W."/>
            <person name="Stott M.B."/>
            <person name="Alam M."/>
            <person name="Theisen A.R."/>
            <person name="Murrell J.C."/>
            <person name="Dunfield P.F."/>
        </authorList>
    </citation>
    <scope>NUCLEOTIDE SEQUENCE [LARGE SCALE GENOMIC DNA]</scope>
    <source>
        <strain evidence="4">DSM 15510 / CIP 108128 / LMG 27833 / NCIMB 13906 / BL2</strain>
    </source>
</reference>
<name>B8EJ70_METSB</name>
<dbReference type="RefSeq" id="WP_012592630.1">
    <property type="nucleotide sequence ID" value="NC_011666.1"/>
</dbReference>
<evidence type="ECO:0000313" key="4">
    <source>
        <dbReference type="Proteomes" id="UP000002257"/>
    </source>
</evidence>
<dbReference type="SUPFAM" id="SSF56059">
    <property type="entry name" value="Glutathione synthetase ATP-binding domain-like"/>
    <property type="match status" value="1"/>
</dbReference>